<evidence type="ECO:0000313" key="2">
    <source>
        <dbReference type="EMBL" id="OHU97178.1"/>
    </source>
</evidence>
<dbReference type="AlphaFoldDB" id="A0A1S1NBR2"/>
<proteinExistence type="predicted"/>
<gene>
    <name evidence="2" type="ORF">BIW53_02330</name>
</gene>
<dbReference type="SUPFAM" id="SSF46689">
    <property type="entry name" value="Homeodomain-like"/>
    <property type="match status" value="1"/>
</dbReference>
<dbReference type="InterPro" id="IPR009057">
    <property type="entry name" value="Homeodomain-like_sf"/>
</dbReference>
<dbReference type="RefSeq" id="WP_070990213.1">
    <property type="nucleotide sequence ID" value="NZ_CBCSHD010000008.1"/>
</dbReference>
<dbReference type="STRING" id="327939.BIW53_02330"/>
<dbReference type="EMBL" id="MNAN01000018">
    <property type="protein sequence ID" value="OHU97178.1"/>
    <property type="molecule type" value="Genomic_DNA"/>
</dbReference>
<dbReference type="Pfam" id="PF08765">
    <property type="entry name" value="Mor"/>
    <property type="match status" value="1"/>
</dbReference>
<dbReference type="Proteomes" id="UP000180253">
    <property type="component" value="Unassembled WGS sequence"/>
</dbReference>
<dbReference type="PANTHER" id="PTHR37812">
    <property type="entry name" value="MU-LIKE PROPHAGE FLUMU PROTEIN C"/>
    <property type="match status" value="1"/>
</dbReference>
<sequence>MSNLDHVELGKASERAEGMLFTILELVAEGTKEALGEDEATKLGLDVVDTVRTTFGGEYVYVCKGRKLDAMLKSNQIWAEFRGNNHRELAKKFGCSVQWVYTVIRTKNMILYGDAQGDLFEGCNNKGQATC</sequence>
<dbReference type="InterPro" id="IPR052411">
    <property type="entry name" value="c-mor_Regulatory_Protein"/>
</dbReference>
<evidence type="ECO:0000259" key="1">
    <source>
        <dbReference type="Pfam" id="PF08765"/>
    </source>
</evidence>
<reference evidence="2 3" key="1">
    <citation type="submission" date="2016-10" db="EMBL/GenBank/DDBJ databases">
        <title>Pseudoalteromonas amylolytica sp. nov., isolated from the surface seawater.</title>
        <authorList>
            <person name="Wu Y.-H."/>
            <person name="Cheng H."/>
            <person name="Jin X.-B."/>
            <person name="Wang C.-S."/>
            <person name="Xu X.-W."/>
        </authorList>
    </citation>
    <scope>NUCLEOTIDE SEQUENCE [LARGE SCALE GENOMIC DNA]</scope>
    <source>
        <strain evidence="2 3">JCM 12483</strain>
    </source>
</reference>
<dbReference type="PANTHER" id="PTHR37812:SF1">
    <property type="entry name" value="MU-LIKE PROPHAGE FLUMU PROTEIN C"/>
    <property type="match status" value="1"/>
</dbReference>
<feature type="domain" description="Mor transcription activator" evidence="1">
    <location>
        <begin position="29"/>
        <end position="117"/>
    </location>
</feature>
<dbReference type="InterPro" id="IPR014875">
    <property type="entry name" value="Mor_transcription_activator"/>
</dbReference>
<evidence type="ECO:0000313" key="3">
    <source>
        <dbReference type="Proteomes" id="UP000180253"/>
    </source>
</evidence>
<comment type="caution">
    <text evidence="2">The sequence shown here is derived from an EMBL/GenBank/DDBJ whole genome shotgun (WGS) entry which is preliminary data.</text>
</comment>
<accession>A0A1S1NBR2</accession>
<dbReference type="OrthoDB" id="6387485at2"/>
<organism evidence="2 3">
    <name type="scientific">Pseudoalteromonas byunsanensis</name>
    <dbReference type="NCBI Taxonomy" id="327939"/>
    <lineage>
        <taxon>Bacteria</taxon>
        <taxon>Pseudomonadati</taxon>
        <taxon>Pseudomonadota</taxon>
        <taxon>Gammaproteobacteria</taxon>
        <taxon>Alteromonadales</taxon>
        <taxon>Pseudoalteromonadaceae</taxon>
        <taxon>Pseudoalteromonas</taxon>
    </lineage>
</organism>
<name>A0A1S1NBR2_9GAMM</name>
<dbReference type="Gene3D" id="1.10.10.60">
    <property type="entry name" value="Homeodomain-like"/>
    <property type="match status" value="1"/>
</dbReference>
<protein>
    <submittedName>
        <fullName evidence="2">Transcriptional regulator</fullName>
    </submittedName>
</protein>
<keyword evidence="3" id="KW-1185">Reference proteome</keyword>